<comment type="caution">
    <text evidence="1">The sequence shown here is derived from an EMBL/GenBank/DDBJ whole genome shotgun (WGS) entry which is preliminary data.</text>
</comment>
<dbReference type="RefSeq" id="WP_344028622.1">
    <property type="nucleotide sequence ID" value="NZ_BAAAOB010000001.1"/>
</dbReference>
<reference evidence="2" key="1">
    <citation type="journal article" date="2019" name="Int. J. Syst. Evol. Microbiol.">
        <title>The Global Catalogue of Microorganisms (GCM) 10K type strain sequencing project: providing services to taxonomists for standard genome sequencing and annotation.</title>
        <authorList>
            <consortium name="The Broad Institute Genomics Platform"/>
            <consortium name="The Broad Institute Genome Sequencing Center for Infectious Disease"/>
            <person name="Wu L."/>
            <person name="Ma J."/>
        </authorList>
    </citation>
    <scope>NUCLEOTIDE SEQUENCE [LARGE SCALE GENOMIC DNA]</scope>
    <source>
        <strain evidence="2">JCM 14736</strain>
    </source>
</reference>
<dbReference type="Gene3D" id="3.30.530.20">
    <property type="match status" value="1"/>
</dbReference>
<keyword evidence="2" id="KW-1185">Reference proteome</keyword>
<evidence type="ECO:0000313" key="2">
    <source>
        <dbReference type="Proteomes" id="UP001500851"/>
    </source>
</evidence>
<accession>A0ABP4XHF0</accession>
<dbReference type="InterPro" id="IPR023393">
    <property type="entry name" value="START-like_dom_sf"/>
</dbReference>
<gene>
    <name evidence="1" type="ORF">GCM10009768_03910</name>
</gene>
<proteinExistence type="predicted"/>
<dbReference type="SUPFAM" id="SSF55961">
    <property type="entry name" value="Bet v1-like"/>
    <property type="match status" value="1"/>
</dbReference>
<dbReference type="InterPro" id="IPR019587">
    <property type="entry name" value="Polyketide_cyclase/dehydratase"/>
</dbReference>
<name>A0ABP4XHF0_9MICO</name>
<dbReference type="EMBL" id="BAAAOB010000001">
    <property type="protein sequence ID" value="GAA1778374.1"/>
    <property type="molecule type" value="Genomic_DNA"/>
</dbReference>
<dbReference type="Proteomes" id="UP001500851">
    <property type="component" value="Unassembled WGS sequence"/>
</dbReference>
<evidence type="ECO:0000313" key="1">
    <source>
        <dbReference type="EMBL" id="GAA1778374.1"/>
    </source>
</evidence>
<dbReference type="Pfam" id="PF10604">
    <property type="entry name" value="Polyketide_cyc2"/>
    <property type="match status" value="1"/>
</dbReference>
<sequence length="156" mass="17313">MSEEQRIVSAVGSTKAPAEVLFELIADPSQQPRWDGNDNLSEAAPGQRVHAVGDVFRMALTKAGAVRLNRIVEFEEGRRIAWKPAPEGEAEPGHLWRWELSPVEGGTLVRHTYDWTELEDPKRQERARATTAENLQASLDRLTALAETEAAERSAS</sequence>
<organism evidence="1 2">
    <name type="scientific">Leucobacter iarius</name>
    <dbReference type="NCBI Taxonomy" id="333963"/>
    <lineage>
        <taxon>Bacteria</taxon>
        <taxon>Bacillati</taxon>
        <taxon>Actinomycetota</taxon>
        <taxon>Actinomycetes</taxon>
        <taxon>Micrococcales</taxon>
        <taxon>Microbacteriaceae</taxon>
        <taxon>Leucobacter</taxon>
    </lineage>
</organism>
<protein>
    <submittedName>
        <fullName evidence="1">SRPBCC family protein</fullName>
    </submittedName>
</protein>